<evidence type="ECO:0000313" key="3">
    <source>
        <dbReference type="Proteomes" id="UP000573327"/>
    </source>
</evidence>
<dbReference type="AlphaFoldDB" id="A0A7W7WJY8"/>
<gene>
    <name evidence="2" type="ORF">F4556_004990</name>
</gene>
<dbReference type="RefSeq" id="WP_184919810.1">
    <property type="nucleotide sequence ID" value="NZ_JACHJR010000001.1"/>
</dbReference>
<organism evidence="2 3">
    <name type="scientific">Kitasatospora gansuensis</name>
    <dbReference type="NCBI Taxonomy" id="258050"/>
    <lineage>
        <taxon>Bacteria</taxon>
        <taxon>Bacillati</taxon>
        <taxon>Actinomycetota</taxon>
        <taxon>Actinomycetes</taxon>
        <taxon>Kitasatosporales</taxon>
        <taxon>Streptomycetaceae</taxon>
        <taxon>Kitasatospora</taxon>
    </lineage>
</organism>
<dbReference type="Proteomes" id="UP000573327">
    <property type="component" value="Unassembled WGS sequence"/>
</dbReference>
<reference evidence="2 3" key="1">
    <citation type="submission" date="2020-08" db="EMBL/GenBank/DDBJ databases">
        <title>Sequencing the genomes of 1000 actinobacteria strains.</title>
        <authorList>
            <person name="Klenk H.-P."/>
        </authorList>
    </citation>
    <scope>NUCLEOTIDE SEQUENCE [LARGE SCALE GENOMIC DNA]</scope>
    <source>
        <strain evidence="2 3">DSM 44786</strain>
    </source>
</reference>
<feature type="region of interest" description="Disordered" evidence="1">
    <location>
        <begin position="150"/>
        <end position="221"/>
    </location>
</feature>
<sequence>MPSITVQVGDRRYRHLWLKYVTGIDLSRHCAVALHGRYSRLVDETTKEVTVHLDEFPHALAWYLCGVTTAPYRWEDNPHLAVQSAPGHTETLDVQGLTVHLDGVKPIDFTATDNVPDDDPHANDPAYWTCRNWQFAHYLRARGVPDVHGDRPRITTLRPGTGQVELLPRPPRVKTTGGLGGESRNNRWSRPGAPEPAPAATPQLPLPISGSQPTDIGPANQ</sequence>
<keyword evidence="3" id="KW-1185">Reference proteome</keyword>
<feature type="compositionally biased region" description="Polar residues" evidence="1">
    <location>
        <begin position="209"/>
        <end position="221"/>
    </location>
</feature>
<protein>
    <submittedName>
        <fullName evidence="2">Uncharacterized protein</fullName>
    </submittedName>
</protein>
<dbReference type="EMBL" id="JACHJR010000001">
    <property type="protein sequence ID" value="MBB4949455.1"/>
    <property type="molecule type" value="Genomic_DNA"/>
</dbReference>
<comment type="caution">
    <text evidence="2">The sequence shown here is derived from an EMBL/GenBank/DDBJ whole genome shotgun (WGS) entry which is preliminary data.</text>
</comment>
<proteinExistence type="predicted"/>
<evidence type="ECO:0000256" key="1">
    <source>
        <dbReference type="SAM" id="MobiDB-lite"/>
    </source>
</evidence>
<accession>A0A7W7WJY8</accession>
<evidence type="ECO:0000313" key="2">
    <source>
        <dbReference type="EMBL" id="MBB4949455.1"/>
    </source>
</evidence>
<name>A0A7W7WJY8_9ACTN</name>